<protein>
    <submittedName>
        <fullName evidence="1">Uncharacterized protein</fullName>
    </submittedName>
</protein>
<dbReference type="Proteomes" id="UP000031876">
    <property type="component" value="Plasmid 1"/>
</dbReference>
<organism evidence="1 2">
    <name type="scientific">Bacillus thuringiensis</name>
    <dbReference type="NCBI Taxonomy" id="1428"/>
    <lineage>
        <taxon>Bacteria</taxon>
        <taxon>Bacillati</taxon>
        <taxon>Bacillota</taxon>
        <taxon>Bacilli</taxon>
        <taxon>Bacillales</taxon>
        <taxon>Bacillaceae</taxon>
        <taxon>Bacillus</taxon>
        <taxon>Bacillus cereus group</taxon>
    </lineage>
</organism>
<gene>
    <name evidence="1" type="ORF">BF38_5443</name>
</gene>
<dbReference type="AlphaFoldDB" id="A0AB33B5P4"/>
<geneLocation type="plasmid" evidence="1 2">
    <name>1</name>
</geneLocation>
<dbReference type="KEGG" id="btw:BF38_5443"/>
<dbReference type="EMBL" id="CP009336">
    <property type="protein sequence ID" value="AJG79534.1"/>
    <property type="molecule type" value="Genomic_DNA"/>
</dbReference>
<name>A0AB33B5P4_BACTU</name>
<sequence>MPKLERIVQFEMNDFTYELATYGDLLRITCNDDTIHVQQKEVELNNNIGLKSINEIIGSFAEYITFCETVRPYFSIGFWDDECAKRTDIYAKITFFLQDGSQTFSSWKIDKIMSEMKGGLSATSLINDYECFVYNTNFSDLKDYHPQSPIMSKEKLIEISNKKNHE</sequence>
<reference evidence="1 2" key="1">
    <citation type="journal article" date="2015" name="Genome Announc.">
        <title>Complete genome sequences for 35 biothreat assay-relevant bacillus species.</title>
        <authorList>
            <person name="Johnson S.L."/>
            <person name="Daligault H.E."/>
            <person name="Davenport K.W."/>
            <person name="Jaissle J."/>
            <person name="Frey K.G."/>
            <person name="Ladner J.T."/>
            <person name="Broomall S.M."/>
            <person name="Bishop-Lilly K.A."/>
            <person name="Bruce D.C."/>
            <person name="Gibbons H.S."/>
            <person name="Coyne S.R."/>
            <person name="Lo C.C."/>
            <person name="Meincke L."/>
            <person name="Munk A.C."/>
            <person name="Koroleva G.I."/>
            <person name="Rosenzweig C.N."/>
            <person name="Palacios G.F."/>
            <person name="Redden C.L."/>
            <person name="Minogue T.D."/>
            <person name="Chain P.S."/>
        </authorList>
    </citation>
    <scope>NUCLEOTIDE SEQUENCE [LARGE SCALE GENOMIC DNA]</scope>
    <source>
        <strain evidence="1 2">HD1011</strain>
    </source>
</reference>
<proteinExistence type="predicted"/>
<evidence type="ECO:0000313" key="2">
    <source>
        <dbReference type="Proteomes" id="UP000031876"/>
    </source>
</evidence>
<dbReference type="RefSeq" id="WP_001125176.1">
    <property type="nucleotide sequence ID" value="NZ_CP009336.1"/>
</dbReference>
<accession>A0AB33B5P4</accession>
<evidence type="ECO:0000313" key="1">
    <source>
        <dbReference type="EMBL" id="AJG79534.1"/>
    </source>
</evidence>
<keyword evidence="1" id="KW-0614">Plasmid</keyword>